<accession>A0A9I9E4C9</accession>
<reference evidence="1" key="1">
    <citation type="submission" date="2023-03" db="UniProtKB">
        <authorList>
            <consortium name="EnsemblPlants"/>
        </authorList>
    </citation>
    <scope>IDENTIFICATION</scope>
</reference>
<sequence>MHRLTKSLHTQPKESGFKTNFDLMLVNIPQVFDCQVLNRNPPECNRTTKIHTEFSKQFPINSNCWSKKGQYRLKTDLKGFITNLNYDAVLE</sequence>
<protein>
    <submittedName>
        <fullName evidence="1">Uncharacterized protein</fullName>
    </submittedName>
</protein>
<name>A0A9I9E4C9_CUCME</name>
<dbReference type="Gramene" id="MELO3C028569.2.1">
    <property type="protein sequence ID" value="MELO3C028569.2.1"/>
    <property type="gene ID" value="MELO3C028569.2"/>
</dbReference>
<dbReference type="AlphaFoldDB" id="A0A9I9E4C9"/>
<proteinExistence type="predicted"/>
<organism evidence="1">
    <name type="scientific">Cucumis melo</name>
    <name type="common">Muskmelon</name>
    <dbReference type="NCBI Taxonomy" id="3656"/>
    <lineage>
        <taxon>Eukaryota</taxon>
        <taxon>Viridiplantae</taxon>
        <taxon>Streptophyta</taxon>
        <taxon>Embryophyta</taxon>
        <taxon>Tracheophyta</taxon>
        <taxon>Spermatophyta</taxon>
        <taxon>Magnoliopsida</taxon>
        <taxon>eudicotyledons</taxon>
        <taxon>Gunneridae</taxon>
        <taxon>Pentapetalae</taxon>
        <taxon>rosids</taxon>
        <taxon>fabids</taxon>
        <taxon>Cucurbitales</taxon>
        <taxon>Cucurbitaceae</taxon>
        <taxon>Benincaseae</taxon>
        <taxon>Cucumis</taxon>
    </lineage>
</organism>
<evidence type="ECO:0000313" key="1">
    <source>
        <dbReference type="EnsemblPlants" id="MELO3C028569.2.1"/>
    </source>
</evidence>
<dbReference type="EnsemblPlants" id="MELO3C028569.2.1">
    <property type="protein sequence ID" value="MELO3C028569.2.1"/>
    <property type="gene ID" value="MELO3C028569.2"/>
</dbReference>